<dbReference type="SUPFAM" id="SSF47943">
    <property type="entry name" value="Retrovirus capsid protein, N-terminal core domain"/>
    <property type="match status" value="1"/>
</dbReference>
<dbReference type="OMA" id="KWDEVAY"/>
<feature type="region of interest" description="Disordered" evidence="1">
    <location>
        <begin position="94"/>
        <end position="125"/>
    </location>
</feature>
<evidence type="ECO:0000313" key="4">
    <source>
        <dbReference type="Proteomes" id="UP000472261"/>
    </source>
</evidence>
<organism evidence="3 4">
    <name type="scientific">Phasianus colchicus</name>
    <name type="common">Common pheasant</name>
    <dbReference type="NCBI Taxonomy" id="9054"/>
    <lineage>
        <taxon>Eukaryota</taxon>
        <taxon>Metazoa</taxon>
        <taxon>Chordata</taxon>
        <taxon>Craniata</taxon>
        <taxon>Vertebrata</taxon>
        <taxon>Euteleostomi</taxon>
        <taxon>Archelosauria</taxon>
        <taxon>Archosauria</taxon>
        <taxon>Dinosauria</taxon>
        <taxon>Saurischia</taxon>
        <taxon>Theropoda</taxon>
        <taxon>Coelurosauria</taxon>
        <taxon>Aves</taxon>
        <taxon>Neognathae</taxon>
        <taxon>Galloanserae</taxon>
        <taxon>Galliformes</taxon>
        <taxon>Phasianidae</taxon>
        <taxon>Phasianinae</taxon>
        <taxon>Phasianus</taxon>
    </lineage>
</organism>
<feature type="domain" description="Core shell protein Gag P30" evidence="2">
    <location>
        <begin position="156"/>
        <end position="349"/>
    </location>
</feature>
<dbReference type="InterPro" id="IPR008919">
    <property type="entry name" value="Retrov_capsid_N"/>
</dbReference>
<dbReference type="InterPro" id="IPR050462">
    <property type="entry name" value="Retroviral_Gag-Pol_poly"/>
</dbReference>
<dbReference type="AlphaFoldDB" id="A0A669QRN4"/>
<name>A0A669QRN4_PHACC</name>
<evidence type="ECO:0000256" key="1">
    <source>
        <dbReference type="SAM" id="MobiDB-lite"/>
    </source>
</evidence>
<reference evidence="3" key="1">
    <citation type="submission" date="2025-08" db="UniProtKB">
        <authorList>
            <consortium name="Ensembl"/>
        </authorList>
    </citation>
    <scope>IDENTIFICATION</scope>
</reference>
<dbReference type="Gene3D" id="1.10.375.10">
    <property type="entry name" value="Human Immunodeficiency Virus Type 1 Capsid Protein"/>
    <property type="match status" value="1"/>
</dbReference>
<sequence length="377" mass="43787">MLFLRREGKWDEVAYADMFFTLRNHPEWQKECGMGAPQDPLVLALEKEQRTANNRKMKRCCSACSIGQQCTKLTKTRTHDELLDYYQAPAERGLGAERREDLEEGEDSSLPRTPPASPVASRTRKQQGVFLAPLREAVGPDGTQILIKVPFSSFYLENWKKIVKDYRSDPGGVTRHFQYMIRQHNPDWNDIQLLLDSMTETEKDLILRTAQNLAEDSLRGEHEDIKDHFPRQDPHWDLDRTAERDRLIAYREWIVKGMERAIPRTINWSALYAIRQGPRETPSEFLDRLRDTMRRHTSLDPGSEIGIQQLVSLFIGQSVGDIRRKLQKMKGLDARNLENLLEEAWRVFSNREEEGRRQDKRILVAALEEIGKAGMDK</sequence>
<dbReference type="PANTHER" id="PTHR33166">
    <property type="entry name" value="GAG_P30 DOMAIN-CONTAINING PROTEIN"/>
    <property type="match status" value="1"/>
</dbReference>
<proteinExistence type="predicted"/>
<reference evidence="3" key="2">
    <citation type="submission" date="2025-09" db="UniProtKB">
        <authorList>
            <consortium name="Ensembl"/>
        </authorList>
    </citation>
    <scope>IDENTIFICATION</scope>
</reference>
<accession>A0A669QRN4</accession>
<protein>
    <recommendedName>
        <fullName evidence="2">Core shell protein Gag P30 domain-containing protein</fullName>
    </recommendedName>
</protein>
<dbReference type="GO" id="GO:0019068">
    <property type="term" value="P:virion assembly"/>
    <property type="evidence" value="ECO:0007669"/>
    <property type="project" value="InterPro"/>
</dbReference>
<dbReference type="InterPro" id="IPR003036">
    <property type="entry name" value="Gag_P30"/>
</dbReference>
<evidence type="ECO:0000259" key="2">
    <source>
        <dbReference type="Pfam" id="PF02093"/>
    </source>
</evidence>
<dbReference type="Pfam" id="PF02093">
    <property type="entry name" value="Gag_p30"/>
    <property type="match status" value="1"/>
</dbReference>
<keyword evidence="4" id="KW-1185">Reference proteome</keyword>
<dbReference type="Proteomes" id="UP000472261">
    <property type="component" value="Unplaced"/>
</dbReference>
<dbReference type="Ensembl" id="ENSPCLT00000022279.1">
    <property type="protein sequence ID" value="ENSPCLP00000016796.1"/>
    <property type="gene ID" value="ENSPCLG00000013836.1"/>
</dbReference>
<evidence type="ECO:0000313" key="3">
    <source>
        <dbReference type="Ensembl" id="ENSPCLP00000016796.1"/>
    </source>
</evidence>